<evidence type="ECO:0000313" key="1">
    <source>
        <dbReference type="EMBL" id="MBL7561220.1"/>
    </source>
</evidence>
<comment type="caution">
    <text evidence="1">The sequence shown here is derived from an EMBL/GenBank/DDBJ whole genome shotgun (WGS) entry which is preliminary data.</text>
</comment>
<organism evidence="1 2">
    <name type="scientific">Olleya sediminilitoris</name>
    <dbReference type="NCBI Taxonomy" id="2795739"/>
    <lineage>
        <taxon>Bacteria</taxon>
        <taxon>Pseudomonadati</taxon>
        <taxon>Bacteroidota</taxon>
        <taxon>Flavobacteriia</taxon>
        <taxon>Flavobacteriales</taxon>
        <taxon>Flavobacteriaceae</taxon>
    </lineage>
</organism>
<accession>A0ABS1WQ26</accession>
<keyword evidence="2" id="KW-1185">Reference proteome</keyword>
<proteinExistence type="predicted"/>
<dbReference type="EMBL" id="JAEMEF010000021">
    <property type="protein sequence ID" value="MBL7561220.1"/>
    <property type="molecule type" value="Genomic_DNA"/>
</dbReference>
<protein>
    <submittedName>
        <fullName evidence="1">Uncharacterized protein</fullName>
    </submittedName>
</protein>
<sequence length="119" mass="14754">MKIKKDKKYWEDYTEFINQVEKLTDFSPSDLLSRYETLSEELKDVNEDFYLEWRYEIDYDLITRHKIEKVINHRQISENILLQEFKQKIESLDLEIKKHILNSDQKDWWKNIQLKAIQK</sequence>
<evidence type="ECO:0000313" key="2">
    <source>
        <dbReference type="Proteomes" id="UP000605013"/>
    </source>
</evidence>
<dbReference type="Proteomes" id="UP000605013">
    <property type="component" value="Unassembled WGS sequence"/>
</dbReference>
<reference evidence="1 2" key="1">
    <citation type="submission" date="2020-12" db="EMBL/GenBank/DDBJ databases">
        <title>Olleya sediminilitoris sp. nov., isolated from a tidal flat.</title>
        <authorList>
            <person name="Park S."/>
            <person name="Yoon J.-H."/>
        </authorList>
    </citation>
    <scope>NUCLEOTIDE SEQUENCE [LARGE SCALE GENOMIC DNA]</scope>
    <source>
        <strain evidence="1 2">YSTF-M6</strain>
    </source>
</reference>
<name>A0ABS1WQ26_9FLAO</name>
<dbReference type="RefSeq" id="WP_203001714.1">
    <property type="nucleotide sequence ID" value="NZ_JAEMEF010000021.1"/>
</dbReference>
<gene>
    <name evidence="1" type="ORF">JAO71_15585</name>
</gene>